<dbReference type="InterPro" id="IPR001279">
    <property type="entry name" value="Metallo-B-lactamas"/>
</dbReference>
<protein>
    <recommendedName>
        <fullName evidence="1">Metallo-beta-lactamase domain-containing protein</fullName>
    </recommendedName>
</protein>
<dbReference type="CDD" id="cd07731">
    <property type="entry name" value="ComA-like_MBL-fold"/>
    <property type="match status" value="1"/>
</dbReference>
<sequence>MFFWAAQTSALRVHFFDVGQGDASLIITPGGREVLIDTGASPHTIDKKLSEHRPFFDRSIDLIILTHPDKDHVAGAATILRNYAVGGVIMPHVAKDEEFFEDIMRVVQERHIPVLYAEAGNRVRIDEEIYFDILWPPKEGEKVFPASDTNDMSIVARLVYNNDTFLFTGDLEERGERLLGIFGASLNAEVLKVGHHGSSTSTSEDFLARVHPHLAIISAGTKNPYGHPHHEILERLTNTGIETLRTDENGDIILVSDGDTF</sequence>
<accession>A0A1G1Z9P5</accession>
<dbReference type="AlphaFoldDB" id="A0A1G1Z9P5"/>
<dbReference type="InterPro" id="IPR036866">
    <property type="entry name" value="RibonucZ/Hydroxyglut_hydro"/>
</dbReference>
<dbReference type="PANTHER" id="PTHR30619">
    <property type="entry name" value="DNA INTERNALIZATION/COMPETENCE PROTEIN COMEC/REC2"/>
    <property type="match status" value="1"/>
</dbReference>
<comment type="caution">
    <text evidence="2">The sequence shown here is derived from an EMBL/GenBank/DDBJ whole genome shotgun (WGS) entry which is preliminary data.</text>
</comment>
<dbReference type="Pfam" id="PF00753">
    <property type="entry name" value="Lactamase_B"/>
    <property type="match status" value="1"/>
</dbReference>
<dbReference type="Gene3D" id="3.60.15.10">
    <property type="entry name" value="Ribonuclease Z/Hydroxyacylglutathione hydrolase-like"/>
    <property type="match status" value="1"/>
</dbReference>
<organism evidence="2 3">
    <name type="scientific">Candidatus Colwellbacteria bacterium RIFCSPLOWO2_01_FULL_48_10</name>
    <dbReference type="NCBI Taxonomy" id="1797690"/>
    <lineage>
        <taxon>Bacteria</taxon>
        <taxon>Candidatus Colwelliibacteriota</taxon>
    </lineage>
</organism>
<evidence type="ECO:0000313" key="2">
    <source>
        <dbReference type="EMBL" id="OGY60347.1"/>
    </source>
</evidence>
<dbReference type="InterPro" id="IPR052159">
    <property type="entry name" value="Competence_DNA_uptake"/>
</dbReference>
<evidence type="ECO:0000313" key="3">
    <source>
        <dbReference type="Proteomes" id="UP000178744"/>
    </source>
</evidence>
<dbReference type="STRING" id="1797690.A3B23_01425"/>
<proteinExistence type="predicted"/>
<evidence type="ECO:0000259" key="1">
    <source>
        <dbReference type="SMART" id="SM00849"/>
    </source>
</evidence>
<name>A0A1G1Z9P5_9BACT</name>
<dbReference type="InterPro" id="IPR035681">
    <property type="entry name" value="ComA-like_MBL"/>
</dbReference>
<reference evidence="2 3" key="1">
    <citation type="journal article" date="2016" name="Nat. Commun.">
        <title>Thousands of microbial genomes shed light on interconnected biogeochemical processes in an aquifer system.</title>
        <authorList>
            <person name="Anantharaman K."/>
            <person name="Brown C.T."/>
            <person name="Hug L.A."/>
            <person name="Sharon I."/>
            <person name="Castelle C.J."/>
            <person name="Probst A.J."/>
            <person name="Thomas B.C."/>
            <person name="Singh A."/>
            <person name="Wilkins M.J."/>
            <person name="Karaoz U."/>
            <person name="Brodie E.L."/>
            <person name="Williams K.H."/>
            <person name="Hubbard S.S."/>
            <person name="Banfield J.F."/>
        </authorList>
    </citation>
    <scope>NUCLEOTIDE SEQUENCE [LARGE SCALE GENOMIC DNA]</scope>
</reference>
<dbReference type="SMART" id="SM00849">
    <property type="entry name" value="Lactamase_B"/>
    <property type="match status" value="1"/>
</dbReference>
<dbReference type="SUPFAM" id="SSF56281">
    <property type="entry name" value="Metallo-hydrolase/oxidoreductase"/>
    <property type="match status" value="1"/>
</dbReference>
<feature type="domain" description="Metallo-beta-lactamase" evidence="1">
    <location>
        <begin position="20"/>
        <end position="221"/>
    </location>
</feature>
<dbReference type="Proteomes" id="UP000178744">
    <property type="component" value="Unassembled WGS sequence"/>
</dbReference>
<gene>
    <name evidence="2" type="ORF">A3B23_01425</name>
</gene>
<dbReference type="EMBL" id="MHIY01000002">
    <property type="protein sequence ID" value="OGY60347.1"/>
    <property type="molecule type" value="Genomic_DNA"/>
</dbReference>
<dbReference type="PANTHER" id="PTHR30619:SF1">
    <property type="entry name" value="RECOMBINATION PROTEIN 2"/>
    <property type="match status" value="1"/>
</dbReference>